<gene>
    <name evidence="2" type="ORF">CTAYLR_002328</name>
</gene>
<dbReference type="Proteomes" id="UP001230188">
    <property type="component" value="Unassembled WGS sequence"/>
</dbReference>
<name>A0AAD7UIF3_9STRA</name>
<dbReference type="Pfam" id="PF14737">
    <property type="entry name" value="DUF4470"/>
    <property type="match status" value="1"/>
</dbReference>
<protein>
    <recommendedName>
        <fullName evidence="1">DUF4470 domain-containing protein</fullName>
    </recommendedName>
</protein>
<dbReference type="EMBL" id="JAQMWT010000316">
    <property type="protein sequence ID" value="KAJ8605305.1"/>
    <property type="molecule type" value="Genomic_DNA"/>
</dbReference>
<dbReference type="InterPro" id="IPR027974">
    <property type="entry name" value="DUF4470"/>
</dbReference>
<comment type="caution">
    <text evidence="2">The sequence shown here is derived from an EMBL/GenBank/DDBJ whole genome shotgun (WGS) entry which is preliminary data.</text>
</comment>
<evidence type="ECO:0000313" key="2">
    <source>
        <dbReference type="EMBL" id="KAJ8605305.1"/>
    </source>
</evidence>
<keyword evidence="3" id="KW-1185">Reference proteome</keyword>
<evidence type="ECO:0000259" key="1">
    <source>
        <dbReference type="Pfam" id="PF14737"/>
    </source>
</evidence>
<feature type="domain" description="DUF4470" evidence="1">
    <location>
        <begin position="18"/>
        <end position="84"/>
    </location>
</feature>
<accession>A0AAD7UIF3</accession>
<dbReference type="AlphaFoldDB" id="A0AAD7UIF3"/>
<sequence>MGLARRKLHDASMRSFLVGNTRARALTSRGKRFAWLAVGDLRNVLETVRLTEEEVVDLSLNDASGLVAARNLLMVRLALRREDAAAVAVWCDAFVSPRCLAVVREELAAIRRGRAGRVARLWLDLDMDVGTARAKRSEALGVEGSGHAVAGASASWRASGASTSESLTAKTLVPNPTMFDVEAPGVPFVETTGPQGAFDALAGLESGTEAFARAVDEAWRPLFEALRNARPTLRTTVRDCAARVLRSWPHAFDAVDASNVADYVGLWNLLVACPPLAKRTGFLRTEHALTVANSLDALLNEEFPFCGDGMRRLLDAAGWRPRQVPGGGGGGAKEKVLRVEWRRTCRRRLEKREEAPSLVAQLLERSAPIPMNADMLGDAKVPIELSYAWPKVTCATVVEIALAARTAALDAVFECDAFRSSRARHLLLALKLDLSARPKRTLSRLVPKLVFRRRLFRRVKWRSLRCEGREDLFALRAGVFEPALGVALLRDDRVLRDFMKNQGWVVAAGKTTEAFNAAFDWCLTAADYRELQLLDQVRFPRFQTSTFRIPWPSGGGGGDFGNAPLETYFRYAVLLDVQTFRVLCAPVRL</sequence>
<proteinExistence type="predicted"/>
<organism evidence="2 3">
    <name type="scientific">Chrysophaeum taylorii</name>
    <dbReference type="NCBI Taxonomy" id="2483200"/>
    <lineage>
        <taxon>Eukaryota</taxon>
        <taxon>Sar</taxon>
        <taxon>Stramenopiles</taxon>
        <taxon>Ochrophyta</taxon>
        <taxon>Pelagophyceae</taxon>
        <taxon>Pelagomonadales</taxon>
        <taxon>Pelagomonadaceae</taxon>
        <taxon>Chrysophaeum</taxon>
    </lineage>
</organism>
<reference evidence="2" key="1">
    <citation type="submission" date="2023-01" db="EMBL/GenBank/DDBJ databases">
        <title>Metagenome sequencing of chrysophaentin producing Chrysophaeum taylorii.</title>
        <authorList>
            <person name="Davison J."/>
            <person name="Bewley C."/>
        </authorList>
    </citation>
    <scope>NUCLEOTIDE SEQUENCE</scope>
    <source>
        <strain evidence="2">NIES-1699</strain>
    </source>
</reference>
<evidence type="ECO:0000313" key="3">
    <source>
        <dbReference type="Proteomes" id="UP001230188"/>
    </source>
</evidence>